<dbReference type="Proteomes" id="UP000675940">
    <property type="component" value="Unassembled WGS sequence"/>
</dbReference>
<name>A0A940MV23_9RHOB</name>
<protein>
    <recommendedName>
        <fullName evidence="4">Lipoprotein</fullName>
    </recommendedName>
</protein>
<dbReference type="AlphaFoldDB" id="A0A940MV23"/>
<keyword evidence="3" id="KW-1185">Reference proteome</keyword>
<sequence length="199" mass="21858">MFRVLAILTLMLGLSACTDATQDLARPVEPLGNFTLGHAIVVAPNVQKLLVSREASSEEWIEAVDAAIEKRFRRYSGGRFYHFGLSVEAYSLPPPVVPGKSALALRLTVWDDAAKRKLNEETEVIQVIQVFETRLGLTREEQIQRLADQAALQIEDWLRERMTEDDWFRAPGGDIPADAIVLPADAPVPATAGAAPPQG</sequence>
<evidence type="ECO:0000313" key="2">
    <source>
        <dbReference type="EMBL" id="MBP0483449.1"/>
    </source>
</evidence>
<organism evidence="2 3">
    <name type="scientific">Sagittula salina</name>
    <dbReference type="NCBI Taxonomy" id="2820268"/>
    <lineage>
        <taxon>Bacteria</taxon>
        <taxon>Pseudomonadati</taxon>
        <taxon>Pseudomonadota</taxon>
        <taxon>Alphaproteobacteria</taxon>
        <taxon>Rhodobacterales</taxon>
        <taxon>Roseobacteraceae</taxon>
        <taxon>Sagittula</taxon>
    </lineage>
</organism>
<reference evidence="2" key="1">
    <citation type="submission" date="2021-03" db="EMBL/GenBank/DDBJ databases">
        <title>Sagittula salina sp. nov. strain M10.9X isolated from the marine waste.</title>
        <authorList>
            <person name="Satari L."/>
            <person name="Molina-Menor E."/>
            <person name="Vidal-Verdu A."/>
            <person name="Pascual J."/>
            <person name="Pereto J."/>
            <person name="Porcar M."/>
        </authorList>
    </citation>
    <scope>NUCLEOTIDE SEQUENCE</scope>
    <source>
        <strain evidence="2">M10.9X</strain>
    </source>
</reference>
<gene>
    <name evidence="2" type="ORF">J5474_13230</name>
</gene>
<accession>A0A940MV23</accession>
<dbReference type="PROSITE" id="PS51257">
    <property type="entry name" value="PROKAR_LIPOPROTEIN"/>
    <property type="match status" value="1"/>
</dbReference>
<evidence type="ECO:0000313" key="3">
    <source>
        <dbReference type="Proteomes" id="UP000675940"/>
    </source>
</evidence>
<evidence type="ECO:0000256" key="1">
    <source>
        <dbReference type="SAM" id="SignalP"/>
    </source>
</evidence>
<dbReference type="EMBL" id="JAGISH010000007">
    <property type="protein sequence ID" value="MBP0483449.1"/>
    <property type="molecule type" value="Genomic_DNA"/>
</dbReference>
<evidence type="ECO:0008006" key="4">
    <source>
        <dbReference type="Google" id="ProtNLM"/>
    </source>
</evidence>
<feature type="chain" id="PRO_5036691117" description="Lipoprotein" evidence="1">
    <location>
        <begin position="21"/>
        <end position="199"/>
    </location>
</feature>
<dbReference type="RefSeq" id="WP_209361395.1">
    <property type="nucleotide sequence ID" value="NZ_JAGISH010000007.1"/>
</dbReference>
<feature type="signal peptide" evidence="1">
    <location>
        <begin position="1"/>
        <end position="20"/>
    </location>
</feature>
<keyword evidence="1" id="KW-0732">Signal</keyword>
<proteinExistence type="predicted"/>
<comment type="caution">
    <text evidence="2">The sequence shown here is derived from an EMBL/GenBank/DDBJ whole genome shotgun (WGS) entry which is preliminary data.</text>
</comment>